<reference evidence="6 7" key="1">
    <citation type="submission" date="2021-01" db="EMBL/GenBank/DDBJ databases">
        <title>Whole genome shotgun sequence of Actinoplanes deccanensis NBRC 13994.</title>
        <authorList>
            <person name="Komaki H."/>
            <person name="Tamura T."/>
        </authorList>
    </citation>
    <scope>NUCLEOTIDE SEQUENCE [LARGE SCALE GENOMIC DNA]</scope>
    <source>
        <strain evidence="6 7">NBRC 13994</strain>
    </source>
</reference>
<evidence type="ECO:0000259" key="5">
    <source>
        <dbReference type="PROSITE" id="PS50977"/>
    </source>
</evidence>
<keyword evidence="3" id="KW-0804">Transcription</keyword>
<dbReference type="SUPFAM" id="SSF48498">
    <property type="entry name" value="Tetracyclin repressor-like, C-terminal domain"/>
    <property type="match status" value="1"/>
</dbReference>
<dbReference type="InterPro" id="IPR050109">
    <property type="entry name" value="HTH-type_TetR-like_transc_reg"/>
</dbReference>
<evidence type="ECO:0000256" key="3">
    <source>
        <dbReference type="ARBA" id="ARBA00023163"/>
    </source>
</evidence>
<dbReference type="EMBL" id="BOMI01000166">
    <property type="protein sequence ID" value="GID79368.1"/>
    <property type="molecule type" value="Genomic_DNA"/>
</dbReference>
<comment type="caution">
    <text evidence="6">The sequence shown here is derived from an EMBL/GenBank/DDBJ whole genome shotgun (WGS) entry which is preliminary data.</text>
</comment>
<dbReference type="InterPro" id="IPR001647">
    <property type="entry name" value="HTH_TetR"/>
</dbReference>
<dbReference type="PANTHER" id="PTHR30055">
    <property type="entry name" value="HTH-TYPE TRANSCRIPTIONAL REGULATOR RUTR"/>
    <property type="match status" value="1"/>
</dbReference>
<dbReference type="InterPro" id="IPR036271">
    <property type="entry name" value="Tet_transcr_reg_TetR-rel_C_sf"/>
</dbReference>
<evidence type="ECO:0000256" key="4">
    <source>
        <dbReference type="PROSITE-ProRule" id="PRU00335"/>
    </source>
</evidence>
<dbReference type="PROSITE" id="PS50977">
    <property type="entry name" value="HTH_TETR_2"/>
    <property type="match status" value="1"/>
</dbReference>
<feature type="domain" description="HTH tetR-type" evidence="5">
    <location>
        <begin position="16"/>
        <end position="74"/>
    </location>
</feature>
<protein>
    <recommendedName>
        <fullName evidence="5">HTH tetR-type domain-containing protein</fullName>
    </recommendedName>
</protein>
<sequence length="198" mass="20775">MQGEAQGARRRRADAERSRASILDAATELLGADPECSVEAIAAAAGVTRQTVYAHFSSREQLMGAVLARVTEAAVAAMEAVDLDSGSATEALLRLLDASAQIMARHGRIFHAAGAAAVSPEEDRRQHLPVVARLERVITRGQAAGEFDDQLSPGWFAVVVIQLGHAAGAEVDAGAMTRDDAATALRTSVLRVLNAPAR</sequence>
<proteinExistence type="predicted"/>
<organism evidence="6 7">
    <name type="scientific">Paractinoplanes deccanensis</name>
    <dbReference type="NCBI Taxonomy" id="113561"/>
    <lineage>
        <taxon>Bacteria</taxon>
        <taxon>Bacillati</taxon>
        <taxon>Actinomycetota</taxon>
        <taxon>Actinomycetes</taxon>
        <taxon>Micromonosporales</taxon>
        <taxon>Micromonosporaceae</taxon>
        <taxon>Paractinoplanes</taxon>
    </lineage>
</organism>
<dbReference type="Proteomes" id="UP000609879">
    <property type="component" value="Unassembled WGS sequence"/>
</dbReference>
<dbReference type="SUPFAM" id="SSF46689">
    <property type="entry name" value="Homeodomain-like"/>
    <property type="match status" value="1"/>
</dbReference>
<dbReference type="Gene3D" id="1.10.357.10">
    <property type="entry name" value="Tetracycline Repressor, domain 2"/>
    <property type="match status" value="1"/>
</dbReference>
<keyword evidence="7" id="KW-1185">Reference proteome</keyword>
<gene>
    <name evidence="6" type="ORF">Ade02nite_80090</name>
</gene>
<keyword evidence="1" id="KW-0805">Transcription regulation</keyword>
<evidence type="ECO:0000256" key="2">
    <source>
        <dbReference type="ARBA" id="ARBA00023125"/>
    </source>
</evidence>
<evidence type="ECO:0000256" key="1">
    <source>
        <dbReference type="ARBA" id="ARBA00023015"/>
    </source>
</evidence>
<dbReference type="RefSeq" id="WP_203775458.1">
    <property type="nucleotide sequence ID" value="NZ_BAAABO010000058.1"/>
</dbReference>
<dbReference type="PANTHER" id="PTHR30055:SF234">
    <property type="entry name" value="HTH-TYPE TRANSCRIPTIONAL REGULATOR BETI"/>
    <property type="match status" value="1"/>
</dbReference>
<evidence type="ECO:0000313" key="6">
    <source>
        <dbReference type="EMBL" id="GID79368.1"/>
    </source>
</evidence>
<keyword evidence="2 4" id="KW-0238">DNA-binding</keyword>
<dbReference type="Pfam" id="PF00440">
    <property type="entry name" value="TetR_N"/>
    <property type="match status" value="1"/>
</dbReference>
<evidence type="ECO:0000313" key="7">
    <source>
        <dbReference type="Proteomes" id="UP000609879"/>
    </source>
</evidence>
<name>A0ABQ3YH78_9ACTN</name>
<feature type="DNA-binding region" description="H-T-H motif" evidence="4">
    <location>
        <begin position="37"/>
        <end position="56"/>
    </location>
</feature>
<dbReference type="InterPro" id="IPR009057">
    <property type="entry name" value="Homeodomain-like_sf"/>
</dbReference>
<accession>A0ABQ3YH78</accession>